<dbReference type="Gene3D" id="1.10.1370.20">
    <property type="entry name" value="Oligoendopeptidase f, C-terminal domain"/>
    <property type="match status" value="1"/>
</dbReference>
<dbReference type="GO" id="GO:0046872">
    <property type="term" value="F:metal ion binding"/>
    <property type="evidence" value="ECO:0007669"/>
    <property type="project" value="UniProtKB-UniRule"/>
</dbReference>
<protein>
    <recommendedName>
        <fullName evidence="6">Oligopeptidase F</fullName>
        <ecNumber evidence="6">3.4.24.-</ecNumber>
    </recommendedName>
</protein>
<dbReference type="EMBL" id="AZFQ01000023">
    <property type="protein sequence ID" value="KRL99716.1"/>
    <property type="molecule type" value="Genomic_DNA"/>
</dbReference>
<proteinExistence type="inferred from homology"/>
<dbReference type="InterPro" id="IPR004438">
    <property type="entry name" value="Peptidase_M3B"/>
</dbReference>
<keyword evidence="5 6" id="KW-0482">Metalloprotease</keyword>
<comment type="function">
    <text evidence="6">Has oligopeptidase activity and degrades a variety of small bioactive peptides.</text>
</comment>
<evidence type="ECO:0000256" key="4">
    <source>
        <dbReference type="ARBA" id="ARBA00022833"/>
    </source>
</evidence>
<dbReference type="InterPro" id="IPR045090">
    <property type="entry name" value="Pept_M3A_M3B"/>
</dbReference>
<keyword evidence="2 6" id="KW-0479">Metal-binding</keyword>
<evidence type="ECO:0000313" key="9">
    <source>
        <dbReference type="EMBL" id="KRL99716.1"/>
    </source>
</evidence>
<evidence type="ECO:0000256" key="6">
    <source>
        <dbReference type="RuleBase" id="RU368091"/>
    </source>
</evidence>
<comment type="similarity">
    <text evidence="6">Belongs to the peptidase M3B family.</text>
</comment>
<dbReference type="PANTHER" id="PTHR11804">
    <property type="entry name" value="PROTEASE M3 THIMET OLIGOPEPTIDASE-RELATED"/>
    <property type="match status" value="1"/>
</dbReference>
<evidence type="ECO:0000256" key="5">
    <source>
        <dbReference type="ARBA" id="ARBA00023049"/>
    </source>
</evidence>
<dbReference type="SUPFAM" id="SSF55486">
    <property type="entry name" value="Metalloproteases ('zincins'), catalytic domain"/>
    <property type="match status" value="1"/>
</dbReference>
<dbReference type="PATRIC" id="fig|1423801.4.peg.32"/>
<dbReference type="Pfam" id="PF01432">
    <property type="entry name" value="Peptidase_M3"/>
    <property type="match status" value="1"/>
</dbReference>
<sequence>MRAMEKKKIALLARTEIPTELTWDLTKIFATDAAFETEVHLITTMAGAMKQYRQTMQKDADALVSVLETLLNLKRRIEKVYVYASLKNDEDTNNKRYQGYFARIQKLTATVYASFAWFEPEVLALPAEKLAHYYESDARLNAYRHFLDQIRLQKKHFLSEKEEGLLAAASDIFAAPENIFGILNNADLKFPTVHNDQGQTVELSHGLFGKLLESTHRAVRKEAFNALYQTYEQFQNTFATALTAHVRTHNFEAQIRNYATAKRAALAPDNLPTAVYDLLIARVNQFLPLLQRYVKLRKQVLKLDEVHMYDLYAPITAVPEKKYSFSTAKKITLEVLAIFGTEYLEIVKRAFSERWIDVCENRGKRDGAYSSGTYDTPPYILLNWQNNLESLYTLVHEMGHSVHSYLSNHRQAYQNSDYSIFVAEIASTTNENLLTQYLLENTTDTGFKAYILNHYLDSFKGTVYRQTQFAEFEDWLHIQDAAQKPLTAKELNEKYLALNQHYYGPSMQKDALIALEWTRIPHFYYNYYVYQYATGFAAASALAAKIRDEGPKDYLRFLSTGNSQYPLEAVKRAGVDMTTVEYLDAAFAIFQRRLAELEGLLRKKS</sequence>
<dbReference type="Proteomes" id="UP000051166">
    <property type="component" value="Unassembled WGS sequence"/>
</dbReference>
<dbReference type="NCBIfam" id="TIGR00181">
    <property type="entry name" value="pepF"/>
    <property type="match status" value="1"/>
</dbReference>
<comment type="caution">
    <text evidence="9">The sequence shown here is derived from an EMBL/GenBank/DDBJ whole genome shotgun (WGS) entry which is preliminary data.</text>
</comment>
<feature type="domain" description="Oligopeptidase F N-terminal" evidence="8">
    <location>
        <begin position="121"/>
        <end position="190"/>
    </location>
</feature>
<dbReference type="CDD" id="cd09608">
    <property type="entry name" value="M3B_PepF"/>
    <property type="match status" value="1"/>
</dbReference>
<dbReference type="InterPro" id="IPR013647">
    <property type="entry name" value="OligopepF_N_dom"/>
</dbReference>
<evidence type="ECO:0000259" key="8">
    <source>
        <dbReference type="Pfam" id="PF08439"/>
    </source>
</evidence>
<keyword evidence="10" id="KW-1185">Reference proteome</keyword>
<evidence type="ECO:0000313" key="10">
    <source>
        <dbReference type="Proteomes" id="UP000051166"/>
    </source>
</evidence>
<evidence type="ECO:0000256" key="1">
    <source>
        <dbReference type="ARBA" id="ARBA00022670"/>
    </source>
</evidence>
<feature type="domain" description="Peptidase M3A/M3B catalytic" evidence="7">
    <location>
        <begin position="211"/>
        <end position="588"/>
    </location>
</feature>
<organism evidence="9 10">
    <name type="scientific">Liquorilactobacillus satsumensis DSM 16230 = JCM 12392</name>
    <dbReference type="NCBI Taxonomy" id="1423801"/>
    <lineage>
        <taxon>Bacteria</taxon>
        <taxon>Bacillati</taxon>
        <taxon>Bacillota</taxon>
        <taxon>Bacilli</taxon>
        <taxon>Lactobacillales</taxon>
        <taxon>Lactobacillaceae</taxon>
        <taxon>Liquorilactobacillus</taxon>
    </lineage>
</organism>
<keyword evidence="4 6" id="KW-0862">Zinc</keyword>
<dbReference type="GO" id="GO:0006508">
    <property type="term" value="P:proteolysis"/>
    <property type="evidence" value="ECO:0007669"/>
    <property type="project" value="UniProtKB-KW"/>
</dbReference>
<evidence type="ECO:0000256" key="2">
    <source>
        <dbReference type="ARBA" id="ARBA00022723"/>
    </source>
</evidence>
<gene>
    <name evidence="9" type="ORF">FD50_GL000034</name>
</gene>
<comment type="cofactor">
    <cofactor evidence="6">
        <name>Zn(2+)</name>
        <dbReference type="ChEBI" id="CHEBI:29105"/>
    </cofactor>
    <text evidence="6">Binds 1 zinc ion.</text>
</comment>
<dbReference type="InterPro" id="IPR001567">
    <property type="entry name" value="Pept_M3A_M3B_dom"/>
</dbReference>
<evidence type="ECO:0000256" key="3">
    <source>
        <dbReference type="ARBA" id="ARBA00022801"/>
    </source>
</evidence>
<dbReference type="InterPro" id="IPR042088">
    <property type="entry name" value="OligoPept_F_C"/>
</dbReference>
<name>A0A0R1V3I4_9LACO</name>
<dbReference type="Pfam" id="PF08439">
    <property type="entry name" value="Peptidase_M3_N"/>
    <property type="match status" value="1"/>
</dbReference>
<dbReference type="Gene3D" id="1.10.287.830">
    <property type="entry name" value="putative peptidase helix hairpin domain like"/>
    <property type="match status" value="1"/>
</dbReference>
<dbReference type="PANTHER" id="PTHR11804:SF84">
    <property type="entry name" value="SACCHAROLYSIN"/>
    <property type="match status" value="1"/>
</dbReference>
<dbReference type="GO" id="GO:0006518">
    <property type="term" value="P:peptide metabolic process"/>
    <property type="evidence" value="ECO:0007669"/>
    <property type="project" value="TreeGrafter"/>
</dbReference>
<dbReference type="STRING" id="1423801.FD50_GL000034"/>
<dbReference type="Gene3D" id="1.20.140.70">
    <property type="entry name" value="Oligopeptidase f, N-terminal domain"/>
    <property type="match status" value="1"/>
</dbReference>
<accession>A0A0R1V3I4</accession>
<evidence type="ECO:0000259" key="7">
    <source>
        <dbReference type="Pfam" id="PF01432"/>
    </source>
</evidence>
<keyword evidence="1 6" id="KW-0645">Protease</keyword>
<dbReference type="GO" id="GO:0004222">
    <property type="term" value="F:metalloendopeptidase activity"/>
    <property type="evidence" value="ECO:0007669"/>
    <property type="project" value="UniProtKB-UniRule"/>
</dbReference>
<reference evidence="9 10" key="1">
    <citation type="journal article" date="2015" name="Genome Announc.">
        <title>Expanding the biotechnology potential of lactobacilli through comparative genomics of 213 strains and associated genera.</title>
        <authorList>
            <person name="Sun Z."/>
            <person name="Harris H.M."/>
            <person name="McCann A."/>
            <person name="Guo C."/>
            <person name="Argimon S."/>
            <person name="Zhang W."/>
            <person name="Yang X."/>
            <person name="Jeffery I.B."/>
            <person name="Cooney J.C."/>
            <person name="Kagawa T.F."/>
            <person name="Liu W."/>
            <person name="Song Y."/>
            <person name="Salvetti E."/>
            <person name="Wrobel A."/>
            <person name="Rasinkangas P."/>
            <person name="Parkhill J."/>
            <person name="Rea M.C."/>
            <person name="O'Sullivan O."/>
            <person name="Ritari J."/>
            <person name="Douillard F.P."/>
            <person name="Paul Ross R."/>
            <person name="Yang R."/>
            <person name="Briner A.E."/>
            <person name="Felis G.E."/>
            <person name="de Vos W.M."/>
            <person name="Barrangou R."/>
            <person name="Klaenhammer T.R."/>
            <person name="Caufield P.W."/>
            <person name="Cui Y."/>
            <person name="Zhang H."/>
            <person name="O'Toole P.W."/>
        </authorList>
    </citation>
    <scope>NUCLEOTIDE SEQUENCE [LARGE SCALE GENOMIC DNA]</scope>
    <source>
        <strain evidence="9 10">DSM 16230</strain>
    </source>
</reference>
<keyword evidence="3 6" id="KW-0378">Hydrolase</keyword>
<dbReference type="EC" id="3.4.24.-" evidence="6"/>
<dbReference type="AlphaFoldDB" id="A0A0R1V3I4"/>